<evidence type="ECO:0000256" key="1">
    <source>
        <dbReference type="SAM" id="SignalP"/>
    </source>
</evidence>
<dbReference type="RefSeq" id="WP_191003771.1">
    <property type="nucleotide sequence ID" value="NZ_JACXAD010000003.1"/>
</dbReference>
<organism evidence="2 3">
    <name type="scientific">Hymenobacter montanus</name>
    <dbReference type="NCBI Taxonomy" id="2771359"/>
    <lineage>
        <taxon>Bacteria</taxon>
        <taxon>Pseudomonadati</taxon>
        <taxon>Bacteroidota</taxon>
        <taxon>Cytophagia</taxon>
        <taxon>Cytophagales</taxon>
        <taxon>Hymenobacteraceae</taxon>
        <taxon>Hymenobacter</taxon>
    </lineage>
</organism>
<evidence type="ECO:0000313" key="2">
    <source>
        <dbReference type="EMBL" id="MBD2766938.1"/>
    </source>
</evidence>
<feature type="signal peptide" evidence="1">
    <location>
        <begin position="1"/>
        <end position="23"/>
    </location>
</feature>
<gene>
    <name evidence="2" type="ORF">IC235_03410</name>
</gene>
<proteinExistence type="predicted"/>
<sequence length="180" mass="19097">MKFPLQTLLVTGLLKAAIVSAHAQAVPAAQPEAPTAPVSAVPAAPAASDPTAEPLLPPALVKGKYKDYLYRRYATDKEARATIHMFGRKQTGGAFWLVGGAAVLGFITSQTGTRTNSSGTTTFEVSPLGYLVFGGLPAAISIGKFARFSNGELYKVLLDYDKTHTFPGYIIGKMGRSDYQ</sequence>
<name>A0A927BB85_9BACT</name>
<keyword evidence="3" id="KW-1185">Reference proteome</keyword>
<keyword evidence="1" id="KW-0732">Signal</keyword>
<dbReference type="Proteomes" id="UP000612233">
    <property type="component" value="Unassembled WGS sequence"/>
</dbReference>
<accession>A0A927BB85</accession>
<comment type="caution">
    <text evidence="2">The sequence shown here is derived from an EMBL/GenBank/DDBJ whole genome shotgun (WGS) entry which is preliminary data.</text>
</comment>
<feature type="chain" id="PRO_5037137553" evidence="1">
    <location>
        <begin position="24"/>
        <end position="180"/>
    </location>
</feature>
<dbReference type="AlphaFoldDB" id="A0A927BB85"/>
<reference evidence="2" key="1">
    <citation type="submission" date="2020-09" db="EMBL/GenBank/DDBJ databases">
        <authorList>
            <person name="Kim M.K."/>
        </authorList>
    </citation>
    <scope>NUCLEOTIDE SEQUENCE</scope>
    <source>
        <strain evidence="2">BT664</strain>
    </source>
</reference>
<evidence type="ECO:0000313" key="3">
    <source>
        <dbReference type="Proteomes" id="UP000612233"/>
    </source>
</evidence>
<dbReference type="EMBL" id="JACXAD010000003">
    <property type="protein sequence ID" value="MBD2766938.1"/>
    <property type="molecule type" value="Genomic_DNA"/>
</dbReference>
<protein>
    <submittedName>
        <fullName evidence="2">Uncharacterized protein</fullName>
    </submittedName>
</protein>